<protein>
    <submittedName>
        <fullName evidence="1">Uncharacterized protein</fullName>
    </submittedName>
</protein>
<evidence type="ECO:0000313" key="2">
    <source>
        <dbReference type="Proteomes" id="UP000626656"/>
    </source>
</evidence>
<proteinExistence type="predicted"/>
<dbReference type="Proteomes" id="UP000626656">
    <property type="component" value="Unassembled WGS sequence"/>
</dbReference>
<name>A0ABM8M589_9GAMM</name>
<comment type="caution">
    <text evidence="1">The sequence shown here is derived from an EMBL/GenBank/DDBJ whole genome shotgun (WGS) entry which is preliminary data.</text>
</comment>
<reference evidence="1 2" key="1">
    <citation type="submission" date="2020-05" db="EMBL/GenBank/DDBJ databases">
        <authorList>
            <person name="Petersen J."/>
            <person name="Sayavedra L."/>
        </authorList>
    </citation>
    <scope>NUCLEOTIDE SEQUENCE [LARGE SCALE GENOMIC DNA]</scope>
    <source>
        <strain evidence="1">B azoricus SOX ET2 1586I</strain>
    </source>
</reference>
<organism evidence="1 2">
    <name type="scientific">Bathymodiolus thermophilus thioautotrophic gill symbiont</name>
    <dbReference type="NCBI Taxonomy" id="2360"/>
    <lineage>
        <taxon>Bacteria</taxon>
        <taxon>Pseudomonadati</taxon>
        <taxon>Pseudomonadota</taxon>
        <taxon>Gammaproteobacteria</taxon>
        <taxon>sulfur-oxidizing symbionts</taxon>
    </lineage>
</organism>
<gene>
    <name evidence="1" type="ORF">AZO1586I_208</name>
</gene>
<sequence>MANTSLETYMQNPKWFDLEHPETDRGCFDCHIYNPETLNGLHLSHIFNVAKDYGTCTFDVKFLTIFDFKNLLL</sequence>
<evidence type="ECO:0000313" key="1">
    <source>
        <dbReference type="EMBL" id="CAB5497632.1"/>
    </source>
</evidence>
<accession>A0ABM8M589</accession>
<keyword evidence="2" id="KW-1185">Reference proteome</keyword>
<dbReference type="EMBL" id="CAHJWF010000049">
    <property type="protein sequence ID" value="CAB5497632.1"/>
    <property type="molecule type" value="Genomic_DNA"/>
</dbReference>